<dbReference type="OrthoDB" id="68076at2759"/>
<sequence>MRIRFEVSLDMSNEIDFKSLKNELLKVDEQEAVPVEQEAIEPKDDEEEPPILPARGSRAKFNIIEHLEQRYGKGGYLDMKDSVVRSNVDHDDLYDSDDSFIDDTDLHESIESTYFKTQVKTKHSGFFVNAGDRIETVKETKAAALPLARESEKDKDNEPIRKKSKKNNEEIDDWSDEWHPGAEIEQVVATFREFVTKYFEEHGVTKSWPPALDDQFRAVDKAVVAAHPQRWRVNGYIANLMQFLPYTKTTLRGHMVRLEARDHARQMKEEADELFKEMEALILVHTNRANQSDCFIVDAFKEDVLKDINLAKGVYNAVSKMEEWVTKENEYRQLLKQEDKKHLEEADTVALSVQKERNRLNTKILGLFPINSIDVAFVRELLKIGRKESGHTSTPHTTPSTKKTGSGTNTSTGAKKPVKATKQSADKSSEAKAPAVPGAKKPAKPLKSRRFEVCPIWSAQDFMEKKTLT</sequence>
<feature type="compositionally biased region" description="Basic and acidic residues" evidence="2">
    <location>
        <begin position="149"/>
        <end position="169"/>
    </location>
</feature>
<feature type="region of interest" description="Disordered" evidence="2">
    <location>
        <begin position="33"/>
        <end position="53"/>
    </location>
</feature>
<comment type="caution">
    <text evidence="4">The sequence shown here is derived from an EMBL/GenBank/DDBJ whole genome shotgun (WGS) entry which is preliminary data.</text>
</comment>
<feature type="region of interest" description="Disordered" evidence="2">
    <location>
        <begin position="388"/>
        <end position="447"/>
    </location>
</feature>
<dbReference type="EMBL" id="JNBS01004962">
    <property type="protein sequence ID" value="OQR81540.1"/>
    <property type="molecule type" value="Genomic_DNA"/>
</dbReference>
<evidence type="ECO:0000313" key="5">
    <source>
        <dbReference type="Proteomes" id="UP000243217"/>
    </source>
</evidence>
<feature type="coiled-coil region" evidence="1">
    <location>
        <begin position="257"/>
        <end position="284"/>
    </location>
</feature>
<dbReference type="Pfam" id="PF08729">
    <property type="entry name" value="HUN"/>
    <property type="match status" value="1"/>
</dbReference>
<feature type="region of interest" description="Disordered" evidence="2">
    <location>
        <begin position="148"/>
        <end position="177"/>
    </location>
</feature>
<keyword evidence="5" id="KW-1185">Reference proteome</keyword>
<proteinExistence type="predicted"/>
<dbReference type="InterPro" id="IPR014840">
    <property type="entry name" value="HRD"/>
</dbReference>
<keyword evidence="1" id="KW-0175">Coiled coil</keyword>
<evidence type="ECO:0000313" key="4">
    <source>
        <dbReference type="EMBL" id="OQR81540.1"/>
    </source>
</evidence>
<name>A0A1V9Y733_9STRA</name>
<gene>
    <name evidence="4" type="ORF">THRCLA_11628</name>
</gene>
<reference evidence="4 5" key="1">
    <citation type="journal article" date="2014" name="Genome Biol. Evol.">
        <title>The secreted proteins of Achlya hypogyna and Thraustotheca clavata identify the ancestral oomycete secretome and reveal gene acquisitions by horizontal gene transfer.</title>
        <authorList>
            <person name="Misner I."/>
            <person name="Blouin N."/>
            <person name="Leonard G."/>
            <person name="Richards T.A."/>
            <person name="Lane C.E."/>
        </authorList>
    </citation>
    <scope>NUCLEOTIDE SEQUENCE [LARGE SCALE GENOMIC DNA]</scope>
    <source>
        <strain evidence="4 5">ATCC 34112</strain>
    </source>
</reference>
<feature type="compositionally biased region" description="Low complexity" evidence="2">
    <location>
        <begin position="431"/>
        <end position="440"/>
    </location>
</feature>
<evidence type="ECO:0000259" key="3">
    <source>
        <dbReference type="Pfam" id="PF08729"/>
    </source>
</evidence>
<evidence type="ECO:0000256" key="2">
    <source>
        <dbReference type="SAM" id="MobiDB-lite"/>
    </source>
</evidence>
<dbReference type="AlphaFoldDB" id="A0A1V9Y733"/>
<protein>
    <recommendedName>
        <fullName evidence="3">Hpc2-related domain-containing protein</fullName>
    </recommendedName>
</protein>
<feature type="compositionally biased region" description="Low complexity" evidence="2">
    <location>
        <begin position="391"/>
        <end position="413"/>
    </location>
</feature>
<organism evidence="4 5">
    <name type="scientific">Thraustotheca clavata</name>
    <dbReference type="NCBI Taxonomy" id="74557"/>
    <lineage>
        <taxon>Eukaryota</taxon>
        <taxon>Sar</taxon>
        <taxon>Stramenopiles</taxon>
        <taxon>Oomycota</taxon>
        <taxon>Saprolegniomycetes</taxon>
        <taxon>Saprolegniales</taxon>
        <taxon>Achlyaceae</taxon>
        <taxon>Thraustotheca</taxon>
    </lineage>
</organism>
<accession>A0A1V9Y733</accession>
<dbReference type="Proteomes" id="UP000243217">
    <property type="component" value="Unassembled WGS sequence"/>
</dbReference>
<evidence type="ECO:0000256" key="1">
    <source>
        <dbReference type="SAM" id="Coils"/>
    </source>
</evidence>
<feature type="domain" description="Hpc2-related" evidence="3">
    <location>
        <begin position="88"/>
        <end position="131"/>
    </location>
</feature>